<keyword evidence="1" id="KW-0732">Signal</keyword>
<feature type="signal peptide" evidence="1">
    <location>
        <begin position="1"/>
        <end position="16"/>
    </location>
</feature>
<proteinExistence type="predicted"/>
<organism evidence="2 3">
    <name type="scientific">Penicillium digitatum</name>
    <name type="common">Green mold</name>
    <dbReference type="NCBI Taxonomy" id="36651"/>
    <lineage>
        <taxon>Eukaryota</taxon>
        <taxon>Fungi</taxon>
        <taxon>Dikarya</taxon>
        <taxon>Ascomycota</taxon>
        <taxon>Pezizomycotina</taxon>
        <taxon>Eurotiomycetes</taxon>
        <taxon>Eurotiomycetidae</taxon>
        <taxon>Eurotiales</taxon>
        <taxon>Aspergillaceae</taxon>
        <taxon>Penicillium</taxon>
    </lineage>
</organism>
<dbReference type="GeneID" id="90952557"/>
<evidence type="ECO:0000256" key="1">
    <source>
        <dbReference type="SAM" id="SignalP"/>
    </source>
</evidence>
<dbReference type="RefSeq" id="XP_065956036.1">
    <property type="nucleotide sequence ID" value="XM_066100636.1"/>
</dbReference>
<accession>A0A7T6XHD1</accession>
<dbReference type="Proteomes" id="UP000595662">
    <property type="component" value="Chromosome 1"/>
</dbReference>
<evidence type="ECO:0000313" key="3">
    <source>
        <dbReference type="Proteomes" id="UP000595662"/>
    </source>
</evidence>
<protein>
    <submittedName>
        <fullName evidence="2">Uncharacterized protein</fullName>
    </submittedName>
</protein>
<feature type="chain" id="PRO_5031002731" evidence="1">
    <location>
        <begin position="17"/>
        <end position="67"/>
    </location>
</feature>
<dbReference type="AlphaFoldDB" id="A0A7T6XHD1"/>
<name>A0A7T6XHD1_PENDI</name>
<sequence length="67" mass="7548">MVLGLGLCLLLGVCYESLLEKQVFLEVRPVCEAREKASISTRRANGTEYLYQLWLQKLVSDGITMVV</sequence>
<evidence type="ECO:0000313" key="2">
    <source>
        <dbReference type="EMBL" id="QQK41102.1"/>
    </source>
</evidence>
<reference evidence="2 3" key="1">
    <citation type="submission" date="2020-08" db="EMBL/GenBank/DDBJ databases">
        <title>The completed genome sequence of the pathogenic ascomycete fungus Penicillium digitatum.</title>
        <authorList>
            <person name="Wang M."/>
        </authorList>
    </citation>
    <scope>NUCLEOTIDE SEQUENCE [LARGE SCALE GENOMIC DNA]</scope>
    <source>
        <strain evidence="2 3">PdW03</strain>
    </source>
</reference>
<dbReference type="EMBL" id="CP060774">
    <property type="protein sequence ID" value="QQK41102.1"/>
    <property type="molecule type" value="Genomic_DNA"/>
</dbReference>
<gene>
    <name evidence="2" type="ORF">Pdw03_3956</name>
</gene>